<organism evidence="1 2">
    <name type="scientific">Haemaphysalis longicornis</name>
    <name type="common">Bush tick</name>
    <dbReference type="NCBI Taxonomy" id="44386"/>
    <lineage>
        <taxon>Eukaryota</taxon>
        <taxon>Metazoa</taxon>
        <taxon>Ecdysozoa</taxon>
        <taxon>Arthropoda</taxon>
        <taxon>Chelicerata</taxon>
        <taxon>Arachnida</taxon>
        <taxon>Acari</taxon>
        <taxon>Parasitiformes</taxon>
        <taxon>Ixodida</taxon>
        <taxon>Ixodoidea</taxon>
        <taxon>Ixodidae</taxon>
        <taxon>Haemaphysalinae</taxon>
        <taxon>Haemaphysalis</taxon>
    </lineage>
</organism>
<comment type="caution">
    <text evidence="1">The sequence shown here is derived from an EMBL/GenBank/DDBJ whole genome shotgun (WGS) entry which is preliminary data.</text>
</comment>
<dbReference type="OrthoDB" id="6159472at2759"/>
<accession>A0A9J6GZB0</accession>
<name>A0A9J6GZB0_HAELO</name>
<reference evidence="1 2" key="1">
    <citation type="journal article" date="2020" name="Cell">
        <title>Large-Scale Comparative Analyses of Tick Genomes Elucidate Their Genetic Diversity and Vector Capacities.</title>
        <authorList>
            <consortium name="Tick Genome and Microbiome Consortium (TIGMIC)"/>
            <person name="Jia N."/>
            <person name="Wang J."/>
            <person name="Shi W."/>
            <person name="Du L."/>
            <person name="Sun Y."/>
            <person name="Zhan W."/>
            <person name="Jiang J.F."/>
            <person name="Wang Q."/>
            <person name="Zhang B."/>
            <person name="Ji P."/>
            <person name="Bell-Sakyi L."/>
            <person name="Cui X.M."/>
            <person name="Yuan T.T."/>
            <person name="Jiang B.G."/>
            <person name="Yang W.F."/>
            <person name="Lam T.T."/>
            <person name="Chang Q.C."/>
            <person name="Ding S.J."/>
            <person name="Wang X.J."/>
            <person name="Zhu J.G."/>
            <person name="Ruan X.D."/>
            <person name="Zhao L."/>
            <person name="Wei J.T."/>
            <person name="Ye R.Z."/>
            <person name="Que T.C."/>
            <person name="Du C.H."/>
            <person name="Zhou Y.H."/>
            <person name="Cheng J.X."/>
            <person name="Dai P.F."/>
            <person name="Guo W.B."/>
            <person name="Han X.H."/>
            <person name="Huang E.J."/>
            <person name="Li L.F."/>
            <person name="Wei W."/>
            <person name="Gao Y.C."/>
            <person name="Liu J.Z."/>
            <person name="Shao H.Z."/>
            <person name="Wang X."/>
            <person name="Wang C.C."/>
            <person name="Yang T.C."/>
            <person name="Huo Q.B."/>
            <person name="Li W."/>
            <person name="Chen H.Y."/>
            <person name="Chen S.E."/>
            <person name="Zhou L.G."/>
            <person name="Ni X.B."/>
            <person name="Tian J.H."/>
            <person name="Sheng Y."/>
            <person name="Liu T."/>
            <person name="Pan Y.S."/>
            <person name="Xia L.Y."/>
            <person name="Li J."/>
            <person name="Zhao F."/>
            <person name="Cao W.C."/>
        </authorList>
    </citation>
    <scope>NUCLEOTIDE SEQUENCE [LARGE SCALE GENOMIC DNA]</scope>
    <source>
        <strain evidence="1">HaeL-2018</strain>
    </source>
</reference>
<protein>
    <submittedName>
        <fullName evidence="1">Uncharacterized protein</fullName>
    </submittedName>
</protein>
<sequence length="285" mass="31637">MVAGLRCATANPSVCLVPEGLDRVASPASFNPKLHSERRIPPPLPRQDYKVVLRPREGLNQSQGKPHPVAQGIALAYNNHSSCAENRFLVRTNVNQNAVVFSPPYAETVGTIRKLTHLNLAGKEHAMFACVAAPYKLLRGVIHGIEPGTQPSELQAHLRAPNDSILYARMLGQIQTAVITFEGIRVPHYVYYYGAETRCLPYPYRLYICLRVGHRADVCPNPETIRFPQCGQASTREDHDCKPTCALCQGDHPTADKTCLARIHLLPFRSSMKLCLRLGNARQLI</sequence>
<keyword evidence="2" id="KW-1185">Reference proteome</keyword>
<evidence type="ECO:0000313" key="2">
    <source>
        <dbReference type="Proteomes" id="UP000821853"/>
    </source>
</evidence>
<dbReference type="EMBL" id="JABSTR010000010">
    <property type="protein sequence ID" value="KAH9379791.1"/>
    <property type="molecule type" value="Genomic_DNA"/>
</dbReference>
<dbReference type="VEuPathDB" id="VectorBase:HLOH_055157"/>
<proteinExistence type="predicted"/>
<dbReference type="Proteomes" id="UP000821853">
    <property type="component" value="Chromosome 8"/>
</dbReference>
<dbReference type="AlphaFoldDB" id="A0A9J6GZB0"/>
<evidence type="ECO:0000313" key="1">
    <source>
        <dbReference type="EMBL" id="KAH9379791.1"/>
    </source>
</evidence>
<gene>
    <name evidence="1" type="ORF">HPB48_007292</name>
</gene>